<feature type="domain" description="BRCT" evidence="3">
    <location>
        <begin position="1"/>
        <end position="99"/>
    </location>
</feature>
<comment type="caution">
    <text evidence="5">The sequence shown here is derived from an EMBL/GenBank/DDBJ whole genome shotgun (WGS) entry which is preliminary data.</text>
</comment>
<dbReference type="SUPFAM" id="SSF52113">
    <property type="entry name" value="BRCT domain"/>
    <property type="match status" value="1"/>
</dbReference>
<dbReference type="InterPro" id="IPR008893">
    <property type="entry name" value="WGR_domain"/>
</dbReference>
<keyword evidence="1" id="KW-0175">Coiled coil</keyword>
<organism evidence="5 6">
    <name type="scientific">Hortaea werneckii EXF-2000</name>
    <dbReference type="NCBI Taxonomy" id="1157616"/>
    <lineage>
        <taxon>Eukaryota</taxon>
        <taxon>Fungi</taxon>
        <taxon>Dikarya</taxon>
        <taxon>Ascomycota</taxon>
        <taxon>Pezizomycotina</taxon>
        <taxon>Dothideomycetes</taxon>
        <taxon>Dothideomycetidae</taxon>
        <taxon>Mycosphaerellales</taxon>
        <taxon>Teratosphaeriaceae</taxon>
        <taxon>Hortaea</taxon>
    </lineage>
</organism>
<keyword evidence="6" id="KW-1185">Reference proteome</keyword>
<evidence type="ECO:0000259" key="4">
    <source>
        <dbReference type="PROSITE" id="PS51977"/>
    </source>
</evidence>
<dbReference type="InParanoid" id="A0A1Z5TPL3"/>
<feature type="compositionally biased region" description="Polar residues" evidence="2">
    <location>
        <begin position="514"/>
        <end position="524"/>
    </location>
</feature>
<name>A0A1Z5TPL3_HORWE</name>
<dbReference type="InterPro" id="IPR001357">
    <property type="entry name" value="BRCT_dom"/>
</dbReference>
<dbReference type="STRING" id="1157616.A0A1Z5TPL3"/>
<evidence type="ECO:0000313" key="6">
    <source>
        <dbReference type="Proteomes" id="UP000194280"/>
    </source>
</evidence>
<feature type="region of interest" description="Disordered" evidence="2">
    <location>
        <begin position="416"/>
        <end position="437"/>
    </location>
</feature>
<evidence type="ECO:0000259" key="3">
    <source>
        <dbReference type="PROSITE" id="PS50172"/>
    </source>
</evidence>
<evidence type="ECO:0000256" key="2">
    <source>
        <dbReference type="SAM" id="MobiDB-lite"/>
    </source>
</evidence>
<evidence type="ECO:0000313" key="5">
    <source>
        <dbReference type="EMBL" id="OTA37851.1"/>
    </source>
</evidence>
<feature type="coiled-coil region" evidence="1">
    <location>
        <begin position="172"/>
        <end position="219"/>
    </location>
</feature>
<feature type="compositionally biased region" description="Polar residues" evidence="2">
    <location>
        <begin position="551"/>
        <end position="572"/>
    </location>
</feature>
<protein>
    <submittedName>
        <fullName evidence="5">Uncharacterized protein</fullName>
    </submittedName>
</protein>
<proteinExistence type="predicted"/>
<reference evidence="5 6" key="1">
    <citation type="submission" date="2017-01" db="EMBL/GenBank/DDBJ databases">
        <title>The recent genome duplication of the halophilic yeast Hortaea werneckii: insights from long-read sequencing.</title>
        <authorList>
            <person name="Sinha S."/>
            <person name="Flibotte S."/>
            <person name="Neira M."/>
            <person name="Lenassi M."/>
            <person name="Gostincar C."/>
            <person name="Stajich J.E."/>
            <person name="Nislow C.E."/>
        </authorList>
    </citation>
    <scope>NUCLEOTIDE SEQUENCE [LARGE SCALE GENOMIC DNA]</scope>
    <source>
        <strain evidence="5 6">EXF-2000</strain>
    </source>
</reference>
<sequence>MGGFLKGTNITIIHPLFPSKENKQWTPDKITQWITQAHGQTSSKFLEGETTHIVCSETVWRNKPTLIQAALAANEKAEKSGSGRKPVKIVSPDWLEDALFAAHKPSSDGAYSWLKLAKAREVQEARVEKIVERAERELDRGSAGKGGGGGGTQQSMMAEVLQDATDPFLGEEDRAELERQAQLERKEEMRRKLQEGLAKQKEKEQAAIARKAAKKARNAVFSDDYHVYMDATGFKFDVCITKVDTKHNRNERYALTLKIYESNIIPHNYAVNAHFAGTGRLPSNNVLLAKGSNYGTAMRMFKKLFREKTHVEWDDRIAFAVERAKRDRAQRDKMAAEGNVGSVSAPGDGPAFQAAFRALEEEDFAKRPFTYHPPLYGPRGVLPAKEKEVFPEIGPPVEEQARRKGAEDIELWMSGAEAFGPEGPSDDQADGAGGDFIYGETDWNTGFDHLMSGALDAAGGINGGDEAAPGDSGDSLTDIFDNPGTGYPFGNTQDDRDDGNFNFDIGGPEAPVQDGNTAASPSQIPTNPPSDVPPSPEKDTNTQAPGMEPMTQLSSMEPTTQPPSTVAETETQSFDHTRAALAAQDQLTKLPNNPQDPPAMQQPAPLNLGTSILGKRKLPSECEGDGISTIEGPSGKKQQQQEAVSADSEAVNEAEDEVKDPEPAAPAEEGKEEVDAERAVGAASASDEQMGRET</sequence>
<dbReference type="VEuPathDB" id="FungiDB:BTJ68_01936"/>
<evidence type="ECO:0000256" key="1">
    <source>
        <dbReference type="SAM" id="Coils"/>
    </source>
</evidence>
<feature type="domain" description="WGR" evidence="4">
    <location>
        <begin position="224"/>
        <end position="326"/>
    </location>
</feature>
<feature type="region of interest" description="Disordered" evidence="2">
    <location>
        <begin position="462"/>
        <end position="694"/>
    </location>
</feature>
<dbReference type="AlphaFoldDB" id="A0A1Z5TPL3"/>
<dbReference type="PROSITE" id="PS50172">
    <property type="entry name" value="BRCT"/>
    <property type="match status" value="1"/>
</dbReference>
<accession>A0A1Z5TPL3</accession>
<dbReference type="Proteomes" id="UP000194280">
    <property type="component" value="Unassembled WGS sequence"/>
</dbReference>
<dbReference type="SUPFAM" id="SSF142921">
    <property type="entry name" value="WGR domain-like"/>
    <property type="match status" value="1"/>
</dbReference>
<dbReference type="CDD" id="cd00027">
    <property type="entry name" value="BRCT"/>
    <property type="match status" value="1"/>
</dbReference>
<dbReference type="PROSITE" id="PS51977">
    <property type="entry name" value="WGR"/>
    <property type="match status" value="1"/>
</dbReference>
<dbReference type="Gene3D" id="3.40.50.10190">
    <property type="entry name" value="BRCT domain"/>
    <property type="match status" value="1"/>
</dbReference>
<dbReference type="OrthoDB" id="342264at2759"/>
<dbReference type="EMBL" id="MUNK01000016">
    <property type="protein sequence ID" value="OTA37851.1"/>
    <property type="molecule type" value="Genomic_DNA"/>
</dbReference>
<feature type="compositionally biased region" description="Acidic residues" evidence="2">
    <location>
        <begin position="650"/>
        <end position="659"/>
    </location>
</feature>
<gene>
    <name evidence="5" type="ORF">BTJ68_01936</name>
</gene>
<dbReference type="InterPro" id="IPR036930">
    <property type="entry name" value="WGR_dom_sf"/>
</dbReference>
<dbReference type="InterPro" id="IPR036420">
    <property type="entry name" value="BRCT_dom_sf"/>
</dbReference>
<feature type="compositionally biased region" description="Pro residues" evidence="2">
    <location>
        <begin position="526"/>
        <end position="535"/>
    </location>
</feature>